<comment type="caution">
    <text evidence="1">The sequence shown here is derived from an EMBL/GenBank/DDBJ whole genome shotgun (WGS) entry which is preliminary data.</text>
</comment>
<accession>A0AAW8LEP0</accession>
<reference evidence="1" key="1">
    <citation type="submission" date="2023-07" db="EMBL/GenBank/DDBJ databases">
        <title>Sorghum-associated microbial communities from plants grown in Nebraska, USA.</title>
        <authorList>
            <person name="Schachtman D."/>
        </authorList>
    </citation>
    <scope>NUCLEOTIDE SEQUENCE</scope>
    <source>
        <strain evidence="1">BE44</strain>
    </source>
</reference>
<dbReference type="EMBL" id="JAVDSC010000032">
    <property type="protein sequence ID" value="MDR6631180.1"/>
    <property type="molecule type" value="Genomic_DNA"/>
</dbReference>
<proteinExistence type="predicted"/>
<name>A0AAW8LEP0_ACILW</name>
<dbReference type="AlphaFoldDB" id="A0AAW8LEP0"/>
<sequence length="39" mass="4400">MQGQWRTRELAHASTTVLKLILLSNPSPFFEDSRTVVGL</sequence>
<evidence type="ECO:0000313" key="1">
    <source>
        <dbReference type="EMBL" id="MDR6631180.1"/>
    </source>
</evidence>
<evidence type="ECO:0000313" key="2">
    <source>
        <dbReference type="Proteomes" id="UP001262767"/>
    </source>
</evidence>
<protein>
    <submittedName>
        <fullName evidence="1">Uncharacterized protein</fullName>
    </submittedName>
</protein>
<dbReference type="Proteomes" id="UP001262767">
    <property type="component" value="Unassembled WGS sequence"/>
</dbReference>
<organism evidence="1 2">
    <name type="scientific">Acinetobacter lwoffii</name>
    <dbReference type="NCBI Taxonomy" id="28090"/>
    <lineage>
        <taxon>Bacteria</taxon>
        <taxon>Pseudomonadati</taxon>
        <taxon>Pseudomonadota</taxon>
        <taxon>Gammaproteobacteria</taxon>
        <taxon>Moraxellales</taxon>
        <taxon>Moraxellaceae</taxon>
        <taxon>Acinetobacter</taxon>
    </lineage>
</organism>
<gene>
    <name evidence="1" type="ORF">J2X86_003244</name>
</gene>